<evidence type="ECO:0000256" key="4">
    <source>
        <dbReference type="SAM" id="SignalP"/>
    </source>
</evidence>
<feature type="signal peptide" evidence="4">
    <location>
        <begin position="1"/>
        <end position="22"/>
    </location>
</feature>
<comment type="caution">
    <text evidence="6">The sequence shown here is derived from an EMBL/GenBank/DDBJ whole genome shotgun (WGS) entry which is preliminary data.</text>
</comment>
<dbReference type="STRING" id="1548207.AXK11_05910"/>
<reference evidence="7" key="1">
    <citation type="submission" date="2016-02" db="EMBL/GenBank/DDBJ databases">
        <authorList>
            <person name="Sanders J.G."/>
            <person name="Lin J.Y."/>
            <person name="Wertz J.T."/>
            <person name="Russell J.A."/>
            <person name="Moreau C.S."/>
            <person name="Powell S."/>
        </authorList>
    </citation>
    <scope>NUCLEOTIDE SEQUENCE [LARGE SCALE GENOMIC DNA]</scope>
    <source>
        <strain evidence="7">CAG34</strain>
    </source>
</reference>
<dbReference type="EMBL" id="LSZQ01000046">
    <property type="protein sequence ID" value="KXU35527.1"/>
    <property type="molecule type" value="Genomic_DNA"/>
</dbReference>
<feature type="chain" id="PRO_5007489550" evidence="4">
    <location>
        <begin position="23"/>
        <end position="330"/>
    </location>
</feature>
<dbReference type="InterPro" id="IPR028082">
    <property type="entry name" value="Peripla_BP_I"/>
</dbReference>
<evidence type="ECO:0000313" key="6">
    <source>
        <dbReference type="EMBL" id="KXU35527.1"/>
    </source>
</evidence>
<dbReference type="InterPro" id="IPR025997">
    <property type="entry name" value="SBP_2_dom"/>
</dbReference>
<dbReference type="GO" id="GO:0030246">
    <property type="term" value="F:carbohydrate binding"/>
    <property type="evidence" value="ECO:0007669"/>
    <property type="project" value="UniProtKB-ARBA"/>
</dbReference>
<dbReference type="RefSeq" id="WP_068630229.1">
    <property type="nucleotide sequence ID" value="NZ_LSZQ01000046.1"/>
</dbReference>
<name>A0A139SLV4_9BACT</name>
<organism evidence="6 7">
    <name type="scientific">Cephaloticoccus primus</name>
    <dbReference type="NCBI Taxonomy" id="1548207"/>
    <lineage>
        <taxon>Bacteria</taxon>
        <taxon>Pseudomonadati</taxon>
        <taxon>Verrucomicrobiota</taxon>
        <taxon>Opitutia</taxon>
        <taxon>Opitutales</taxon>
        <taxon>Opitutaceae</taxon>
        <taxon>Cephaloticoccus</taxon>
    </lineage>
</organism>
<dbReference type="Pfam" id="PF13407">
    <property type="entry name" value="Peripla_BP_4"/>
    <property type="match status" value="1"/>
</dbReference>
<evidence type="ECO:0000256" key="1">
    <source>
        <dbReference type="ARBA" id="ARBA00004196"/>
    </source>
</evidence>
<gene>
    <name evidence="6" type="ORF">AXK11_05910</name>
</gene>
<keyword evidence="7" id="KW-1185">Reference proteome</keyword>
<accession>A0A139SLV4</accession>
<dbReference type="AlphaFoldDB" id="A0A139SLV4"/>
<dbReference type="PANTHER" id="PTHR46847:SF1">
    <property type="entry name" value="D-ALLOSE-BINDING PERIPLASMIC PROTEIN-RELATED"/>
    <property type="match status" value="1"/>
</dbReference>
<dbReference type="GO" id="GO:0030313">
    <property type="term" value="C:cell envelope"/>
    <property type="evidence" value="ECO:0007669"/>
    <property type="project" value="UniProtKB-SubCell"/>
</dbReference>
<proteinExistence type="inferred from homology"/>
<dbReference type="SUPFAM" id="SSF53822">
    <property type="entry name" value="Periplasmic binding protein-like I"/>
    <property type="match status" value="1"/>
</dbReference>
<dbReference type="PANTHER" id="PTHR46847">
    <property type="entry name" value="D-ALLOSE-BINDING PERIPLASMIC PROTEIN-RELATED"/>
    <property type="match status" value="1"/>
</dbReference>
<dbReference type="Proteomes" id="UP000070058">
    <property type="component" value="Unassembled WGS sequence"/>
</dbReference>
<comment type="subcellular location">
    <subcellularLocation>
        <location evidence="1">Cell envelope</location>
    </subcellularLocation>
</comment>
<dbReference type="OrthoDB" id="6196975at2"/>
<keyword evidence="3 4" id="KW-0732">Signal</keyword>
<evidence type="ECO:0000259" key="5">
    <source>
        <dbReference type="Pfam" id="PF13407"/>
    </source>
</evidence>
<evidence type="ECO:0000256" key="3">
    <source>
        <dbReference type="ARBA" id="ARBA00022729"/>
    </source>
</evidence>
<protein>
    <submittedName>
        <fullName evidence="6">Sugar ABC transporter substrate-binding protein</fullName>
    </submittedName>
</protein>
<sequence>MKLRRPALLLLGLFALCASVFAAPTKDRYRIAVVPKGTSHEFWKSVQAGLVKAQREFAEQGTRIDIMWKGPLREDDREQQIQVVENFVARRVDALVLAPLDGRALVPPVELAARAKIPVVLVDSGLESDIPVSSASTDNYNGGVIAARRLAELLGGRGKVILLRVVAGSMGTGLREQGFLDTIAKEFPEMRVLSSDQYGGPTRDTAYRSAQNLVNRYGREVDGVFAANESSCVGMLLALRDAGLAGGRVKLVGFDAATQLVDALRAGDIQGLVVQDPLNMGYLGVKSAVAALRGEPLPKVIDTGSTMVTAENMDAPEVDALLHPPLSEYL</sequence>
<feature type="domain" description="Periplasmic binding protein" evidence="5">
    <location>
        <begin position="31"/>
        <end position="295"/>
    </location>
</feature>
<dbReference type="CDD" id="cd20004">
    <property type="entry name" value="PBP1_ABC_sugar_binding-like"/>
    <property type="match status" value="1"/>
</dbReference>
<evidence type="ECO:0000313" key="7">
    <source>
        <dbReference type="Proteomes" id="UP000070058"/>
    </source>
</evidence>
<evidence type="ECO:0000256" key="2">
    <source>
        <dbReference type="ARBA" id="ARBA00007639"/>
    </source>
</evidence>
<comment type="similarity">
    <text evidence="2">Belongs to the bacterial solute-binding protein 2 family.</text>
</comment>
<dbReference type="Gene3D" id="3.40.50.2300">
    <property type="match status" value="2"/>
</dbReference>